<evidence type="ECO:0000313" key="1">
    <source>
        <dbReference type="EMBL" id="KWZ83095.1"/>
    </source>
</evidence>
<dbReference type="AlphaFoldDB" id="A0A133KUB2"/>
<dbReference type="Proteomes" id="UP000070092">
    <property type="component" value="Unassembled WGS sequence"/>
</dbReference>
<sequence>MSSSFITSDCLLRLLLPGTASLPVVYRIHERTLRSLVAAMPYGRDYCQCFQWTDVMVSV</sequence>
<accession>A0A133KUB2</accession>
<dbReference type="EMBL" id="LRPO01000002">
    <property type="protein sequence ID" value="KWZ83095.1"/>
    <property type="molecule type" value="Genomic_DNA"/>
</dbReference>
<evidence type="ECO:0000313" key="2">
    <source>
        <dbReference type="Proteomes" id="UP000070092"/>
    </source>
</evidence>
<organism evidence="1 2">
    <name type="scientific">Bifidobacterium bifidum</name>
    <dbReference type="NCBI Taxonomy" id="1681"/>
    <lineage>
        <taxon>Bacteria</taxon>
        <taxon>Bacillati</taxon>
        <taxon>Actinomycetota</taxon>
        <taxon>Actinomycetes</taxon>
        <taxon>Bifidobacteriales</taxon>
        <taxon>Bifidobacteriaceae</taxon>
        <taxon>Bifidobacterium</taxon>
    </lineage>
</organism>
<gene>
    <name evidence="1" type="ORF">HMPREF3196_00083</name>
</gene>
<proteinExistence type="predicted"/>
<comment type="caution">
    <text evidence="1">The sequence shown here is derived from an EMBL/GenBank/DDBJ whole genome shotgun (WGS) entry which is preliminary data.</text>
</comment>
<name>A0A133KUB2_BIFBI</name>
<reference evidence="1 2" key="1">
    <citation type="submission" date="2016-01" db="EMBL/GenBank/DDBJ databases">
        <authorList>
            <person name="Oliw E.H."/>
        </authorList>
    </citation>
    <scope>NUCLEOTIDE SEQUENCE [LARGE SCALE GENOMIC DNA]</scope>
    <source>
        <strain evidence="1 2">MJR8628B</strain>
    </source>
</reference>
<protein>
    <submittedName>
        <fullName evidence="1">Uncharacterized protein</fullName>
    </submittedName>
</protein>